<evidence type="ECO:0000256" key="2">
    <source>
        <dbReference type="ARBA" id="ARBA00022857"/>
    </source>
</evidence>
<dbReference type="Proteomes" id="UP000198327">
    <property type="component" value="Unassembled WGS sequence"/>
</dbReference>
<dbReference type="GO" id="GO:0008703">
    <property type="term" value="F:5-amino-6-(5-phosphoribosylamino)uracil reductase activity"/>
    <property type="evidence" value="ECO:0007669"/>
    <property type="project" value="InterPro"/>
</dbReference>
<dbReference type="NCBIfam" id="NF010664">
    <property type="entry name" value="PRK14059.1-2"/>
    <property type="match status" value="1"/>
</dbReference>
<accession>A0A239CVU7</accession>
<evidence type="ECO:0000313" key="5">
    <source>
        <dbReference type="EMBL" id="SNS24220.1"/>
    </source>
</evidence>
<reference evidence="6" key="1">
    <citation type="submission" date="2017-06" db="EMBL/GenBank/DDBJ databases">
        <authorList>
            <person name="Varghese N."/>
            <person name="Submissions S."/>
        </authorList>
    </citation>
    <scope>NUCLEOTIDE SEQUENCE [LARGE SCALE GENOMIC DNA]</scope>
    <source>
        <strain evidence="6">JCM 23211</strain>
    </source>
</reference>
<evidence type="ECO:0000256" key="3">
    <source>
        <dbReference type="ARBA" id="ARBA00023002"/>
    </source>
</evidence>
<gene>
    <name evidence="5" type="ORF">SAMN05421642_101239</name>
</gene>
<keyword evidence="3" id="KW-0560">Oxidoreductase</keyword>
<dbReference type="EMBL" id="FZOW01000001">
    <property type="protein sequence ID" value="SNS24220.1"/>
    <property type="molecule type" value="Genomic_DNA"/>
</dbReference>
<dbReference type="PANTHER" id="PTHR38011">
    <property type="entry name" value="DIHYDROFOLATE REDUCTASE FAMILY PROTEIN (AFU_ORTHOLOGUE AFUA_8G06820)"/>
    <property type="match status" value="1"/>
</dbReference>
<name>A0A239CVU7_9NOCA</name>
<dbReference type="PANTHER" id="PTHR38011:SF7">
    <property type="entry name" value="2,5-DIAMINO-6-RIBOSYLAMINO-4(3H)-PYRIMIDINONE 5'-PHOSPHATE REDUCTASE"/>
    <property type="match status" value="1"/>
</dbReference>
<comment type="pathway">
    <text evidence="1">Cofactor biosynthesis; riboflavin biosynthesis.</text>
</comment>
<dbReference type="Gene3D" id="3.40.430.10">
    <property type="entry name" value="Dihydrofolate Reductase, subunit A"/>
    <property type="match status" value="1"/>
</dbReference>
<feature type="domain" description="Bacterial bifunctional deaminase-reductase C-terminal" evidence="4">
    <location>
        <begin position="42"/>
        <end position="233"/>
    </location>
</feature>
<evidence type="ECO:0000256" key="1">
    <source>
        <dbReference type="ARBA" id="ARBA00005104"/>
    </source>
</evidence>
<keyword evidence="6" id="KW-1185">Reference proteome</keyword>
<evidence type="ECO:0000313" key="6">
    <source>
        <dbReference type="Proteomes" id="UP000198327"/>
    </source>
</evidence>
<sequence length="269" mass="28083">MRLLDFATYFTPDDTPSDLLGTELDDEGLRRAYAYPTALTRPWVRVNFVSSIDGAVTADGVSAGLGTPSDTRVFGVLRALADVVVVGAGTVRSEDYGGVRLSADDQARRSAAGQPPVPRIVVVTASASLDPTSRLFTDTAVPPTVVTSASAPLDARRRLETAGAHVVAVDGDVSTAAVVAELHRAGEHRVLLEGGPGLFGTFLGDDAVDEICLTVSPVAVAGSAGRISHSPAASIRAMSRAHVLAEDDGTLLTRWVRTPEKHTGQNEMS</sequence>
<dbReference type="SUPFAM" id="SSF53597">
    <property type="entry name" value="Dihydrofolate reductase-like"/>
    <property type="match status" value="1"/>
</dbReference>
<dbReference type="GO" id="GO:0009231">
    <property type="term" value="P:riboflavin biosynthetic process"/>
    <property type="evidence" value="ECO:0007669"/>
    <property type="project" value="InterPro"/>
</dbReference>
<protein>
    <submittedName>
        <fullName evidence="5">5-amino-6-(5-phosphoribosylamino)uracil reductase</fullName>
    </submittedName>
</protein>
<dbReference type="OrthoDB" id="5243299at2"/>
<organism evidence="5 6">
    <name type="scientific">Rhodococcoides kyotonense</name>
    <dbReference type="NCBI Taxonomy" id="398843"/>
    <lineage>
        <taxon>Bacteria</taxon>
        <taxon>Bacillati</taxon>
        <taxon>Actinomycetota</taxon>
        <taxon>Actinomycetes</taxon>
        <taxon>Mycobacteriales</taxon>
        <taxon>Nocardiaceae</taxon>
        <taxon>Rhodococcoides</taxon>
    </lineage>
</organism>
<dbReference type="RefSeq" id="WP_089242736.1">
    <property type="nucleotide sequence ID" value="NZ_FZOW01000001.1"/>
</dbReference>
<dbReference type="InterPro" id="IPR050765">
    <property type="entry name" value="Riboflavin_Biosynth_HTPR"/>
</dbReference>
<evidence type="ECO:0000259" key="4">
    <source>
        <dbReference type="Pfam" id="PF01872"/>
    </source>
</evidence>
<dbReference type="InterPro" id="IPR002734">
    <property type="entry name" value="RibDG_C"/>
</dbReference>
<dbReference type="Pfam" id="PF01872">
    <property type="entry name" value="RibD_C"/>
    <property type="match status" value="1"/>
</dbReference>
<dbReference type="AlphaFoldDB" id="A0A239CVU7"/>
<dbReference type="InterPro" id="IPR024072">
    <property type="entry name" value="DHFR-like_dom_sf"/>
</dbReference>
<keyword evidence="2" id="KW-0521">NADP</keyword>
<proteinExistence type="predicted"/>